<dbReference type="EMBL" id="FOEE01000014">
    <property type="protein sequence ID" value="SEP19755.1"/>
    <property type="molecule type" value="Genomic_DNA"/>
</dbReference>
<organism evidence="8 9">
    <name type="scientific">Trujillonella endophytica</name>
    <dbReference type="NCBI Taxonomy" id="673521"/>
    <lineage>
        <taxon>Bacteria</taxon>
        <taxon>Bacillati</taxon>
        <taxon>Actinomycetota</taxon>
        <taxon>Actinomycetes</taxon>
        <taxon>Geodermatophilales</taxon>
        <taxon>Geodermatophilaceae</taxon>
        <taxon>Trujillonella</taxon>
    </lineage>
</organism>
<name>A0A1H8VWN7_9ACTN</name>
<feature type="domain" description="Acyl-CoA dehydrogenase/oxidase N-terminal" evidence="7">
    <location>
        <begin position="41"/>
        <end position="106"/>
    </location>
</feature>
<dbReference type="Pfam" id="PF00441">
    <property type="entry name" value="Acyl-CoA_dh_1"/>
    <property type="match status" value="1"/>
</dbReference>
<dbReference type="InterPro" id="IPR037069">
    <property type="entry name" value="AcylCoA_DH/ox_N_sf"/>
</dbReference>
<sequence length="342" mass="35516">MQIGLDPEQRAFARASGALAADLAAGWDRGRGPHDVGSPEPSEKDWARIADAGWPALRLREENGGLGAGTVDVAVLVEQLGRHAVAAPVLGTLVAAEQLQTLGAPAATLEAIAAGELRVAPLLDARLLDFAPSADGALAWDSAGATVAFAPDGSAHALGEPLPAADVTRAVRRPTSPVPAAALELRPPTDDDRDRLHAFVLTLLVADLLGTMSAALDAAVEHARSRTQFGRPIGSFQAVQQLAAEDLVSVEATRSAVYHSAWAVDALPAAEALRAARVAKAFASRAGVAVCEDVVQLFGGIGMTWESPVHVWLRRAQTDRTSFGDEHTHQAVLADLDLAPGA</sequence>
<dbReference type="Gene3D" id="1.10.540.10">
    <property type="entry name" value="Acyl-CoA dehydrogenase/oxidase, N-terminal domain"/>
    <property type="match status" value="1"/>
</dbReference>
<evidence type="ECO:0000256" key="4">
    <source>
        <dbReference type="ARBA" id="ARBA00022827"/>
    </source>
</evidence>
<dbReference type="AlphaFoldDB" id="A0A1H8VWN7"/>
<dbReference type="Gene3D" id="1.20.140.10">
    <property type="entry name" value="Butyryl-CoA Dehydrogenase, subunit A, domain 3"/>
    <property type="match status" value="1"/>
</dbReference>
<evidence type="ECO:0000256" key="3">
    <source>
        <dbReference type="ARBA" id="ARBA00022630"/>
    </source>
</evidence>
<keyword evidence="5" id="KW-0560">Oxidoreductase</keyword>
<evidence type="ECO:0000259" key="6">
    <source>
        <dbReference type="Pfam" id="PF00441"/>
    </source>
</evidence>
<dbReference type="InterPro" id="IPR009075">
    <property type="entry name" value="AcylCo_DH/oxidase_C"/>
</dbReference>
<dbReference type="RefSeq" id="WP_091947361.1">
    <property type="nucleotide sequence ID" value="NZ_FOEE01000014.1"/>
</dbReference>
<dbReference type="InterPro" id="IPR036250">
    <property type="entry name" value="AcylCo_DH-like_C"/>
</dbReference>
<keyword evidence="4" id="KW-0274">FAD</keyword>
<evidence type="ECO:0000313" key="9">
    <source>
        <dbReference type="Proteomes" id="UP000198960"/>
    </source>
</evidence>
<dbReference type="Pfam" id="PF02771">
    <property type="entry name" value="Acyl-CoA_dh_N"/>
    <property type="match status" value="1"/>
</dbReference>
<accession>A0A1H8VWN7</accession>
<comment type="cofactor">
    <cofactor evidence="1">
        <name>FAD</name>
        <dbReference type="ChEBI" id="CHEBI:57692"/>
    </cofactor>
</comment>
<comment type="similarity">
    <text evidence="2">Belongs to the acyl-CoA dehydrogenase family.</text>
</comment>
<dbReference type="PANTHER" id="PTHR43884:SF20">
    <property type="entry name" value="ACYL-COA DEHYDROGENASE FADE28"/>
    <property type="match status" value="1"/>
</dbReference>
<evidence type="ECO:0000256" key="2">
    <source>
        <dbReference type="ARBA" id="ARBA00009347"/>
    </source>
</evidence>
<dbReference type="Proteomes" id="UP000198960">
    <property type="component" value="Unassembled WGS sequence"/>
</dbReference>
<evidence type="ECO:0000259" key="7">
    <source>
        <dbReference type="Pfam" id="PF02771"/>
    </source>
</evidence>
<evidence type="ECO:0000256" key="1">
    <source>
        <dbReference type="ARBA" id="ARBA00001974"/>
    </source>
</evidence>
<evidence type="ECO:0000256" key="5">
    <source>
        <dbReference type="ARBA" id="ARBA00023002"/>
    </source>
</evidence>
<proteinExistence type="inferred from homology"/>
<dbReference type="InterPro" id="IPR009100">
    <property type="entry name" value="AcylCoA_DH/oxidase_NM_dom_sf"/>
</dbReference>
<dbReference type="InterPro" id="IPR013786">
    <property type="entry name" value="AcylCoA_DH/ox_N"/>
</dbReference>
<dbReference type="SUPFAM" id="SSF56645">
    <property type="entry name" value="Acyl-CoA dehydrogenase NM domain-like"/>
    <property type="match status" value="1"/>
</dbReference>
<dbReference type="GO" id="GO:0050660">
    <property type="term" value="F:flavin adenine dinucleotide binding"/>
    <property type="evidence" value="ECO:0007669"/>
    <property type="project" value="InterPro"/>
</dbReference>
<keyword evidence="9" id="KW-1185">Reference proteome</keyword>
<dbReference type="STRING" id="673521.SAMN05660991_03845"/>
<dbReference type="GO" id="GO:0003995">
    <property type="term" value="F:acyl-CoA dehydrogenase activity"/>
    <property type="evidence" value="ECO:0007669"/>
    <property type="project" value="TreeGrafter"/>
</dbReference>
<feature type="domain" description="Acyl-CoA dehydrogenase/oxidase C-terminal" evidence="6">
    <location>
        <begin position="204"/>
        <end position="333"/>
    </location>
</feature>
<evidence type="ECO:0000313" key="8">
    <source>
        <dbReference type="EMBL" id="SEP19755.1"/>
    </source>
</evidence>
<keyword evidence="3" id="KW-0285">Flavoprotein</keyword>
<protein>
    <submittedName>
        <fullName evidence="8">Acyl-CoA dehydrogenase, N-terminal domain</fullName>
    </submittedName>
</protein>
<gene>
    <name evidence="8" type="ORF">SAMN05660991_03845</name>
</gene>
<dbReference type="OrthoDB" id="4607453at2"/>
<reference evidence="9" key="1">
    <citation type="submission" date="2016-10" db="EMBL/GenBank/DDBJ databases">
        <authorList>
            <person name="Varghese N."/>
            <person name="Submissions S."/>
        </authorList>
    </citation>
    <scope>NUCLEOTIDE SEQUENCE [LARGE SCALE GENOMIC DNA]</scope>
    <source>
        <strain evidence="9">DSM 45413</strain>
    </source>
</reference>
<dbReference type="SUPFAM" id="SSF47203">
    <property type="entry name" value="Acyl-CoA dehydrogenase C-terminal domain-like"/>
    <property type="match status" value="1"/>
</dbReference>
<dbReference type="PANTHER" id="PTHR43884">
    <property type="entry name" value="ACYL-COA DEHYDROGENASE"/>
    <property type="match status" value="1"/>
</dbReference>